<dbReference type="InterPro" id="IPR001683">
    <property type="entry name" value="PX_dom"/>
</dbReference>
<name>A0A484C6Z5_PERFV</name>
<keyword evidence="6" id="KW-0967">Endosome</keyword>
<evidence type="ECO:0000256" key="3">
    <source>
        <dbReference type="ARBA" id="ARBA00010883"/>
    </source>
</evidence>
<evidence type="ECO:0000256" key="6">
    <source>
        <dbReference type="ARBA" id="ARBA00022753"/>
    </source>
</evidence>
<keyword evidence="5" id="KW-0963">Cytoplasm</keyword>
<dbReference type="STRING" id="8167.A0A484C6Z5"/>
<reference evidence="13 14" key="1">
    <citation type="submission" date="2019-01" db="EMBL/GenBank/DDBJ databases">
        <title>A chromosome-scale genome assembly of the yellow perch, Perca flavescens.</title>
        <authorList>
            <person name="Feron R."/>
            <person name="Morvezen R."/>
            <person name="Bestin A."/>
            <person name="Haffray P."/>
            <person name="Klopp C."/>
            <person name="Zahm M."/>
            <person name="Cabau C."/>
            <person name="Roques C."/>
            <person name="Donnadieu C."/>
            <person name="Bouchez O."/>
            <person name="Christie M."/>
            <person name="Larson W."/>
            <person name="Guiguen Y."/>
        </authorList>
    </citation>
    <scope>NUCLEOTIDE SEQUENCE [LARGE SCALE GENOMIC DNA]</scope>
    <source>
        <strain evidence="13">YP-PL-M2</strain>
        <tissue evidence="13">Blood</tissue>
    </source>
</reference>
<feature type="region of interest" description="Disordered" evidence="11">
    <location>
        <begin position="315"/>
        <end position="342"/>
    </location>
</feature>
<organism evidence="13 14">
    <name type="scientific">Perca flavescens</name>
    <name type="common">American yellow perch</name>
    <name type="synonym">Morone flavescens</name>
    <dbReference type="NCBI Taxonomy" id="8167"/>
    <lineage>
        <taxon>Eukaryota</taxon>
        <taxon>Metazoa</taxon>
        <taxon>Chordata</taxon>
        <taxon>Craniata</taxon>
        <taxon>Vertebrata</taxon>
        <taxon>Euteleostomi</taxon>
        <taxon>Actinopterygii</taxon>
        <taxon>Neopterygii</taxon>
        <taxon>Teleostei</taxon>
        <taxon>Neoteleostei</taxon>
        <taxon>Acanthomorphata</taxon>
        <taxon>Eupercaria</taxon>
        <taxon>Perciformes</taxon>
        <taxon>Percoidei</taxon>
        <taxon>Percidae</taxon>
        <taxon>Percinae</taxon>
        <taxon>Perca</taxon>
    </lineage>
</organism>
<keyword evidence="4" id="KW-0813">Transport</keyword>
<evidence type="ECO:0000313" key="14">
    <source>
        <dbReference type="Proteomes" id="UP000295070"/>
    </source>
</evidence>
<sequence length="601" mass="67556">MKCSAALGRMISNQEEDEFVAVRVQDPRIQNEGSWNSYVDYKIFLHTNSKAFTAKTSCVRRRYSEFVWLRKKLQKNAGLVPVPELPGKSFFSFNNEDFLERRRKGLQAFLDNVVNMTVCLSDSQLHLFLQTQLPVGHILDCVQGHTPYSVTDAILTYASSNRGFAQAQEDDSIKEPSLTISYESMESPAPHQPCLQPRESFSPELLSCNDSDPLEGLLEVCDEDTVELQNKEKSSVRVLQKNNHLEAVVVDPGPTEVTFFLGESQDVAESLSPAEQIQQRCCQIQTPVEVHSPMGPDFEENKMDSLFEGCSAREESVTLDTEEETVPHPDTEKKADQWESSVEAKTEKVLENHVTSEVSAINVFETTEVHVEDVSCPEGFKNSDEHKEPDNEKSDESESKEETPLQSEIHEDTHNVHSVPEVQRSGDDTVQPMDQVEQEEDLVRTKEDSDEDSHSISNESIVKVSDEESICEEAEDSIQAAIGYMKTSPEEVTHWSHVDPSSRNILDLHMNGCPVEKEDISVRENEDLQYISNKSDLNHFLDLNSPVTGVDLTENSDFSILESSCTPGLAHSKCMEQEALSSLSFDASEETHEVEVHYLDS</sequence>
<accession>A0A484C6Z5</accession>
<dbReference type="Gene3D" id="3.30.1520.10">
    <property type="entry name" value="Phox-like domain"/>
    <property type="match status" value="1"/>
</dbReference>
<evidence type="ECO:0000256" key="9">
    <source>
        <dbReference type="ARBA" id="ARBA00023136"/>
    </source>
</evidence>
<evidence type="ECO:0000313" key="13">
    <source>
        <dbReference type="EMBL" id="TDG97772.1"/>
    </source>
</evidence>
<keyword evidence="9" id="KW-0472">Membrane</keyword>
<evidence type="ECO:0000256" key="4">
    <source>
        <dbReference type="ARBA" id="ARBA00022448"/>
    </source>
</evidence>
<keyword evidence="14" id="KW-1185">Reference proteome</keyword>
<dbReference type="PROSITE" id="PS50195">
    <property type="entry name" value="PX"/>
    <property type="match status" value="1"/>
</dbReference>
<dbReference type="GO" id="GO:0016050">
    <property type="term" value="P:vesicle organization"/>
    <property type="evidence" value="ECO:0007669"/>
    <property type="project" value="TreeGrafter"/>
</dbReference>
<dbReference type="CDD" id="cd06898">
    <property type="entry name" value="PX_SNX10"/>
    <property type="match status" value="1"/>
</dbReference>
<keyword evidence="8" id="KW-0446">Lipid-binding</keyword>
<dbReference type="InterPro" id="IPR036871">
    <property type="entry name" value="PX_dom_sf"/>
</dbReference>
<dbReference type="GO" id="GO:0006886">
    <property type="term" value="P:intracellular protein transport"/>
    <property type="evidence" value="ECO:0007669"/>
    <property type="project" value="InterPro"/>
</dbReference>
<dbReference type="PANTHER" id="PTHR46209">
    <property type="entry name" value="PX DOMAIN-CONTAINING PROTEIN"/>
    <property type="match status" value="1"/>
</dbReference>
<evidence type="ECO:0000256" key="1">
    <source>
        <dbReference type="ARBA" id="ARBA00004177"/>
    </source>
</evidence>
<dbReference type="GO" id="GO:0005768">
    <property type="term" value="C:endosome"/>
    <property type="evidence" value="ECO:0007669"/>
    <property type="project" value="UniProtKB-SubCell"/>
</dbReference>
<feature type="domain" description="PX" evidence="12">
    <location>
        <begin position="19"/>
        <end position="135"/>
    </location>
</feature>
<comment type="similarity">
    <text evidence="3">Belongs to the sorting nexin family.</text>
</comment>
<dbReference type="InterPro" id="IPR043544">
    <property type="entry name" value="SNX10/11"/>
</dbReference>
<feature type="region of interest" description="Disordered" evidence="11">
    <location>
        <begin position="374"/>
        <end position="469"/>
    </location>
</feature>
<comment type="subcellular location">
    <subcellularLocation>
        <location evidence="2">Cytoplasm</location>
    </subcellularLocation>
    <subcellularLocation>
        <location evidence="10">Endomembrane system</location>
        <topology evidence="10">Peripheral membrane protein</topology>
        <orientation evidence="10">Cytoplasmic side</orientation>
    </subcellularLocation>
    <subcellularLocation>
        <location evidence="1">Endosome</location>
    </subcellularLocation>
</comment>
<feature type="compositionally biased region" description="Basic and acidic residues" evidence="11">
    <location>
        <begin position="325"/>
        <end position="342"/>
    </location>
</feature>
<dbReference type="EMBL" id="SCKG01000021">
    <property type="protein sequence ID" value="TDG97772.1"/>
    <property type="molecule type" value="Genomic_DNA"/>
</dbReference>
<evidence type="ECO:0000256" key="10">
    <source>
        <dbReference type="ARBA" id="ARBA00029433"/>
    </source>
</evidence>
<dbReference type="GO" id="GO:1901981">
    <property type="term" value="F:phosphatidylinositol phosphate binding"/>
    <property type="evidence" value="ECO:0007669"/>
    <property type="project" value="TreeGrafter"/>
</dbReference>
<protein>
    <recommendedName>
        <fullName evidence="12">PX domain-containing protein</fullName>
    </recommendedName>
</protein>
<dbReference type="Proteomes" id="UP000295070">
    <property type="component" value="Chromosome 21"/>
</dbReference>
<evidence type="ECO:0000256" key="7">
    <source>
        <dbReference type="ARBA" id="ARBA00022927"/>
    </source>
</evidence>
<dbReference type="AlphaFoldDB" id="A0A484C6Z5"/>
<dbReference type="SUPFAM" id="SSF64268">
    <property type="entry name" value="PX domain"/>
    <property type="match status" value="1"/>
</dbReference>
<evidence type="ECO:0000256" key="5">
    <source>
        <dbReference type="ARBA" id="ARBA00022490"/>
    </source>
</evidence>
<evidence type="ECO:0000256" key="2">
    <source>
        <dbReference type="ARBA" id="ARBA00004496"/>
    </source>
</evidence>
<comment type="caution">
    <text evidence="13">The sequence shown here is derived from an EMBL/GenBank/DDBJ whole genome shotgun (WGS) entry which is preliminary data.</text>
</comment>
<keyword evidence="7" id="KW-0653">Protein transport</keyword>
<feature type="compositionally biased region" description="Basic and acidic residues" evidence="11">
    <location>
        <begin position="381"/>
        <end position="415"/>
    </location>
</feature>
<dbReference type="SMART" id="SM00312">
    <property type="entry name" value="PX"/>
    <property type="match status" value="1"/>
</dbReference>
<proteinExistence type="inferred from homology"/>
<gene>
    <name evidence="13" type="ORF">EPR50_G00211240</name>
</gene>
<dbReference type="Pfam" id="PF00787">
    <property type="entry name" value="PX"/>
    <property type="match status" value="1"/>
</dbReference>
<evidence type="ECO:0000259" key="12">
    <source>
        <dbReference type="PROSITE" id="PS50195"/>
    </source>
</evidence>
<dbReference type="PANTHER" id="PTHR46209:SF1">
    <property type="entry name" value="SORTING NEXIN-11"/>
    <property type="match status" value="1"/>
</dbReference>
<evidence type="ECO:0000256" key="8">
    <source>
        <dbReference type="ARBA" id="ARBA00023121"/>
    </source>
</evidence>
<evidence type="ECO:0000256" key="11">
    <source>
        <dbReference type="SAM" id="MobiDB-lite"/>
    </source>
</evidence>